<evidence type="ECO:0000256" key="1">
    <source>
        <dbReference type="SAM" id="SignalP"/>
    </source>
</evidence>
<keyword evidence="1" id="KW-0732">Signal</keyword>
<dbReference type="InterPro" id="IPR053145">
    <property type="entry name" value="AB_hydrolase_Est10"/>
</dbReference>
<evidence type="ECO:0000259" key="2">
    <source>
        <dbReference type="Pfam" id="PF12146"/>
    </source>
</evidence>
<dbReference type="GO" id="GO:0052689">
    <property type="term" value="F:carboxylic ester hydrolase activity"/>
    <property type="evidence" value="ECO:0007669"/>
    <property type="project" value="TreeGrafter"/>
</dbReference>
<evidence type="ECO:0000313" key="4">
    <source>
        <dbReference type="Proteomes" id="UP000199403"/>
    </source>
</evidence>
<feature type="domain" description="Serine aminopeptidase S33" evidence="2">
    <location>
        <begin position="218"/>
        <end position="454"/>
    </location>
</feature>
<dbReference type="OrthoDB" id="9809549at2"/>
<evidence type="ECO:0000313" key="3">
    <source>
        <dbReference type="EMBL" id="SEJ50410.1"/>
    </source>
</evidence>
<dbReference type="PANTHER" id="PTHR43265:SF1">
    <property type="entry name" value="ESTERASE ESTD"/>
    <property type="match status" value="1"/>
</dbReference>
<name>A0A1H6ZLF1_9BACT</name>
<gene>
    <name evidence="3" type="ORF">SAMN05192553_104341</name>
</gene>
<dbReference type="Gene3D" id="3.40.50.1820">
    <property type="entry name" value="alpha/beta hydrolase"/>
    <property type="match status" value="1"/>
</dbReference>
<dbReference type="STRING" id="1416801.SAMN05192553_104341"/>
<accession>A0A1H6ZLF1</accession>
<sequence length="493" mass="54146">MKSQRPRNNPAFAQLCSFSRPQAAFFASCLLSCLLLAGSCMVAFAQSPDISGSWKGQLDVGLQKLPLHFHFQWADSVWKGSMDSPQQNARGIPLSEVQANGNLLYLQIEAIRGSYEGVLLGQSIQGTFRQSGMEFPLTLTPFAGEETASLRRPQTPEGPFPYEILRTSFVNEAAGILLQGTVTIPAGPGPFPGLVLVSGSGPQNRNSEIFSHQPFWVLADYLTRQGIIVLRYDDRGVGESEGNFEEATTADFASDAWAGLARLKGLEKIDTLRLGVVGHSEGGLIAWMMAAEQRTDLSFVAALAPPVVSIDALMAQQTYDLVRGSGASEELAQEQTKINRQLYQAIKEAPDPEAAREALLPLLETHFVSPTADSSAREKEKEKLWEQYAPMTSGWFFAFIKMEPQQYIKQIQVPAWVAFGEKDRQVNAAVNAQALKEMGLERVEVHTFEGLNHLFQQAPTGAVSEYGSLEETFHEPVTEKLADWINRPTDPGP</sequence>
<dbReference type="AlphaFoldDB" id="A0A1H6ZLF1"/>
<dbReference type="Proteomes" id="UP000199403">
    <property type="component" value="Unassembled WGS sequence"/>
</dbReference>
<organism evidence="3 4">
    <name type="scientific">Cyclobacterium xiamenense</name>
    <dbReference type="NCBI Taxonomy" id="1297121"/>
    <lineage>
        <taxon>Bacteria</taxon>
        <taxon>Pseudomonadati</taxon>
        <taxon>Bacteroidota</taxon>
        <taxon>Cytophagia</taxon>
        <taxon>Cytophagales</taxon>
        <taxon>Cyclobacteriaceae</taxon>
        <taxon>Cyclobacterium</taxon>
    </lineage>
</organism>
<dbReference type="RefSeq" id="WP_092175731.1">
    <property type="nucleotide sequence ID" value="NZ_FNZH01000004.1"/>
</dbReference>
<reference evidence="4" key="1">
    <citation type="submission" date="2016-10" db="EMBL/GenBank/DDBJ databases">
        <authorList>
            <person name="Varghese N."/>
            <person name="Submissions S."/>
        </authorList>
    </citation>
    <scope>NUCLEOTIDE SEQUENCE [LARGE SCALE GENOMIC DNA]</scope>
    <source>
        <strain evidence="4">IBRC-M 10761</strain>
    </source>
</reference>
<feature type="chain" id="PRO_5011743053" description="Serine aminopeptidase S33 domain-containing protein" evidence="1">
    <location>
        <begin position="46"/>
        <end position="493"/>
    </location>
</feature>
<protein>
    <recommendedName>
        <fullName evidence="2">Serine aminopeptidase S33 domain-containing protein</fullName>
    </recommendedName>
</protein>
<dbReference type="Pfam" id="PF12146">
    <property type="entry name" value="Hydrolase_4"/>
    <property type="match status" value="1"/>
</dbReference>
<dbReference type="InterPro" id="IPR022742">
    <property type="entry name" value="Hydrolase_4"/>
</dbReference>
<feature type="signal peptide" evidence="1">
    <location>
        <begin position="1"/>
        <end position="45"/>
    </location>
</feature>
<keyword evidence="4" id="KW-1185">Reference proteome</keyword>
<dbReference type="EMBL" id="FNZH01000004">
    <property type="protein sequence ID" value="SEJ50410.1"/>
    <property type="molecule type" value="Genomic_DNA"/>
</dbReference>
<dbReference type="SUPFAM" id="SSF53474">
    <property type="entry name" value="alpha/beta-Hydrolases"/>
    <property type="match status" value="1"/>
</dbReference>
<proteinExistence type="predicted"/>
<dbReference type="PANTHER" id="PTHR43265">
    <property type="entry name" value="ESTERASE ESTD"/>
    <property type="match status" value="1"/>
</dbReference>
<dbReference type="InterPro" id="IPR029058">
    <property type="entry name" value="AB_hydrolase_fold"/>
</dbReference>